<protein>
    <submittedName>
        <fullName evidence="3">Uncharacterized protein</fullName>
    </submittedName>
</protein>
<keyword evidence="4" id="KW-1185">Reference proteome</keyword>
<feature type="transmembrane region" description="Helical" evidence="2">
    <location>
        <begin position="42"/>
        <end position="60"/>
    </location>
</feature>
<evidence type="ECO:0000313" key="4">
    <source>
        <dbReference type="Proteomes" id="UP000325672"/>
    </source>
</evidence>
<keyword evidence="2" id="KW-1133">Transmembrane helix</keyword>
<evidence type="ECO:0000256" key="2">
    <source>
        <dbReference type="SAM" id="Phobius"/>
    </source>
</evidence>
<name>A0A5N6SDH9_ASPPS</name>
<feature type="region of interest" description="Disordered" evidence="1">
    <location>
        <begin position="1"/>
        <end position="23"/>
    </location>
</feature>
<dbReference type="AlphaFoldDB" id="A0A5N6SDH9"/>
<reference evidence="3 4" key="1">
    <citation type="submission" date="2019-04" db="EMBL/GenBank/DDBJ databases">
        <title>Friends and foes A comparative genomics study of 23 Aspergillus species from section Flavi.</title>
        <authorList>
            <consortium name="DOE Joint Genome Institute"/>
            <person name="Kjaerbolling I."/>
            <person name="Vesth T."/>
            <person name="Frisvad J.C."/>
            <person name="Nybo J.L."/>
            <person name="Theobald S."/>
            <person name="Kildgaard S."/>
            <person name="Isbrandt T."/>
            <person name="Kuo A."/>
            <person name="Sato A."/>
            <person name="Lyhne E.K."/>
            <person name="Kogle M.E."/>
            <person name="Wiebenga A."/>
            <person name="Kun R.S."/>
            <person name="Lubbers R.J."/>
            <person name="Makela M.R."/>
            <person name="Barry K."/>
            <person name="Chovatia M."/>
            <person name="Clum A."/>
            <person name="Daum C."/>
            <person name="Haridas S."/>
            <person name="He G."/>
            <person name="LaButti K."/>
            <person name="Lipzen A."/>
            <person name="Mondo S."/>
            <person name="Riley R."/>
            <person name="Salamov A."/>
            <person name="Simmons B.A."/>
            <person name="Magnuson J.K."/>
            <person name="Henrissat B."/>
            <person name="Mortensen U.H."/>
            <person name="Larsen T.O."/>
            <person name="Devries R.P."/>
            <person name="Grigoriev I.V."/>
            <person name="Machida M."/>
            <person name="Baker S.E."/>
            <person name="Andersen M.R."/>
        </authorList>
    </citation>
    <scope>NUCLEOTIDE SEQUENCE [LARGE SCALE GENOMIC DNA]</scope>
    <source>
        <strain evidence="3 4">CBS 117625</strain>
    </source>
</reference>
<sequence length="61" mass="7344">MRRPKRFFGRTSKKEAFRQEEKSQVRAPRGIRECGGAARGPVIFLWFSFFFPANKFFFIYF</sequence>
<keyword evidence="2" id="KW-0812">Transmembrane</keyword>
<dbReference type="GeneID" id="43640341"/>
<keyword evidence="2" id="KW-0472">Membrane</keyword>
<dbReference type="EMBL" id="ML743645">
    <property type="protein sequence ID" value="KAE8131919.1"/>
    <property type="molecule type" value="Genomic_DNA"/>
</dbReference>
<feature type="non-terminal residue" evidence="3">
    <location>
        <position position="61"/>
    </location>
</feature>
<feature type="compositionally biased region" description="Basic and acidic residues" evidence="1">
    <location>
        <begin position="12"/>
        <end position="23"/>
    </location>
</feature>
<proteinExistence type="predicted"/>
<organism evidence="3 4">
    <name type="scientific">Aspergillus pseudotamarii</name>
    <dbReference type="NCBI Taxonomy" id="132259"/>
    <lineage>
        <taxon>Eukaryota</taxon>
        <taxon>Fungi</taxon>
        <taxon>Dikarya</taxon>
        <taxon>Ascomycota</taxon>
        <taxon>Pezizomycotina</taxon>
        <taxon>Eurotiomycetes</taxon>
        <taxon>Eurotiomycetidae</taxon>
        <taxon>Eurotiales</taxon>
        <taxon>Aspergillaceae</taxon>
        <taxon>Aspergillus</taxon>
        <taxon>Aspergillus subgen. Circumdati</taxon>
    </lineage>
</organism>
<evidence type="ECO:0000256" key="1">
    <source>
        <dbReference type="SAM" id="MobiDB-lite"/>
    </source>
</evidence>
<dbReference type="RefSeq" id="XP_031907982.1">
    <property type="nucleotide sequence ID" value="XM_032056131.1"/>
</dbReference>
<gene>
    <name evidence="3" type="ORF">BDV38DRAFT_262762</name>
</gene>
<dbReference type="Proteomes" id="UP000325672">
    <property type="component" value="Unassembled WGS sequence"/>
</dbReference>
<evidence type="ECO:0000313" key="3">
    <source>
        <dbReference type="EMBL" id="KAE8131919.1"/>
    </source>
</evidence>
<accession>A0A5N6SDH9</accession>